<evidence type="ECO:0008006" key="3">
    <source>
        <dbReference type="Google" id="ProtNLM"/>
    </source>
</evidence>
<dbReference type="AlphaFoldDB" id="A0A1H1BED3"/>
<sequence length="162" mass="18334">MNLKTGMKPGDKASYEDHVKLTEKLPTLKNLLSKTKSVFYRNDNLGNLVDAQQVGESNMIEVNGTSLGSKLDYAYTIGHEMLHVFDSIYNYPIIKDILGKTTLGSHGYKFYKEYRSYMWEHGMGNDINVSLYLKGYITPINQGGVNKVYNNLIKLNNSVINP</sequence>
<protein>
    <recommendedName>
        <fullName evidence="3">Effector protein</fullName>
    </recommendedName>
</protein>
<dbReference type="RefSeq" id="WP_170828453.1">
    <property type="nucleotide sequence ID" value="NZ_FNKL01000002.1"/>
</dbReference>
<accession>A0A1H1BED3</accession>
<dbReference type="EMBL" id="FNKL01000002">
    <property type="protein sequence ID" value="SDQ50364.1"/>
    <property type="molecule type" value="Genomic_DNA"/>
</dbReference>
<keyword evidence="2" id="KW-1185">Reference proteome</keyword>
<reference evidence="2" key="1">
    <citation type="submission" date="2016-10" db="EMBL/GenBank/DDBJ databases">
        <authorList>
            <person name="Varghese N."/>
            <person name="Submissions S."/>
        </authorList>
    </citation>
    <scope>NUCLEOTIDE SEQUENCE [LARGE SCALE GENOMIC DNA]</scope>
    <source>
        <strain evidence="2">DSM 17072</strain>
    </source>
</reference>
<organism evidence="1 2">
    <name type="scientific">Chryseobacterium soldanellicola</name>
    <dbReference type="NCBI Taxonomy" id="311333"/>
    <lineage>
        <taxon>Bacteria</taxon>
        <taxon>Pseudomonadati</taxon>
        <taxon>Bacteroidota</taxon>
        <taxon>Flavobacteriia</taxon>
        <taxon>Flavobacteriales</taxon>
        <taxon>Weeksellaceae</taxon>
        <taxon>Chryseobacterium group</taxon>
        <taxon>Chryseobacterium</taxon>
    </lineage>
</organism>
<evidence type="ECO:0000313" key="1">
    <source>
        <dbReference type="EMBL" id="SDQ50364.1"/>
    </source>
</evidence>
<gene>
    <name evidence="1" type="ORF">SAMN05421664_1838</name>
</gene>
<name>A0A1H1BED3_9FLAO</name>
<evidence type="ECO:0000313" key="2">
    <source>
        <dbReference type="Proteomes" id="UP000199627"/>
    </source>
</evidence>
<proteinExistence type="predicted"/>
<dbReference type="STRING" id="311333.SAMN05421664_1838"/>
<dbReference type="Proteomes" id="UP000199627">
    <property type="component" value="Unassembled WGS sequence"/>
</dbReference>